<dbReference type="GO" id="GO:0006260">
    <property type="term" value="P:DNA replication"/>
    <property type="evidence" value="ECO:0007669"/>
    <property type="project" value="InterPro"/>
</dbReference>
<sequence>MKKKKKVDINDNPRPGDGKMKLQALLQSSFASEVNSGNIQNFGLVQILEYALNDIPGKSNKFLGVSKCEVVSLALEVEVKSEVKSEDNGIVLKRKVDMEMRSVGNGIPLKPKLEIVAKSAAQIVQEHHRKRKSTQIMPFGGYKGLLLKHSVMGCVTSCN</sequence>
<dbReference type="InterPro" id="IPR012340">
    <property type="entry name" value="NA-bd_OB-fold"/>
</dbReference>
<name>A0AAN8YXX0_9MAGN</name>
<dbReference type="GO" id="GO:0003677">
    <property type="term" value="F:DNA binding"/>
    <property type="evidence" value="ECO:0007669"/>
    <property type="project" value="InterPro"/>
</dbReference>
<reference evidence="2 3" key="1">
    <citation type="submission" date="2023-12" db="EMBL/GenBank/DDBJ databases">
        <title>A high-quality genome assembly for Dillenia turbinata (Dilleniales).</title>
        <authorList>
            <person name="Chanderbali A."/>
        </authorList>
    </citation>
    <scope>NUCLEOTIDE SEQUENCE [LARGE SCALE GENOMIC DNA]</scope>
    <source>
        <strain evidence="2">LSX21</strain>
        <tissue evidence="2">Leaf</tissue>
    </source>
</reference>
<keyword evidence="3" id="KW-1185">Reference proteome</keyword>
<evidence type="ECO:0000259" key="1">
    <source>
        <dbReference type="Pfam" id="PF04057"/>
    </source>
</evidence>
<dbReference type="Proteomes" id="UP001370490">
    <property type="component" value="Unassembled WGS sequence"/>
</dbReference>
<gene>
    <name evidence="2" type="ORF">RJ641_017927</name>
</gene>
<protein>
    <submittedName>
        <fullName evidence="2">Replication factor-A protein 1, N-terminal</fullName>
    </submittedName>
</protein>
<dbReference type="InterPro" id="IPR007199">
    <property type="entry name" value="Rep_factor-A_N"/>
</dbReference>
<evidence type="ECO:0000313" key="2">
    <source>
        <dbReference type="EMBL" id="KAK6917176.1"/>
    </source>
</evidence>
<proteinExistence type="predicted"/>
<organism evidence="2 3">
    <name type="scientific">Dillenia turbinata</name>
    <dbReference type="NCBI Taxonomy" id="194707"/>
    <lineage>
        <taxon>Eukaryota</taxon>
        <taxon>Viridiplantae</taxon>
        <taxon>Streptophyta</taxon>
        <taxon>Embryophyta</taxon>
        <taxon>Tracheophyta</taxon>
        <taxon>Spermatophyta</taxon>
        <taxon>Magnoliopsida</taxon>
        <taxon>eudicotyledons</taxon>
        <taxon>Gunneridae</taxon>
        <taxon>Pentapetalae</taxon>
        <taxon>Dilleniales</taxon>
        <taxon>Dilleniaceae</taxon>
        <taxon>Dillenia</taxon>
    </lineage>
</organism>
<comment type="caution">
    <text evidence="2">The sequence shown here is derived from an EMBL/GenBank/DDBJ whole genome shotgun (WGS) entry which is preliminary data.</text>
</comment>
<accession>A0AAN8YXX0</accession>
<dbReference type="AlphaFoldDB" id="A0AAN8YXX0"/>
<dbReference type="Pfam" id="PF04057">
    <property type="entry name" value="Rep-A_N"/>
    <property type="match status" value="1"/>
</dbReference>
<dbReference type="EMBL" id="JBAMMX010000023">
    <property type="protein sequence ID" value="KAK6917176.1"/>
    <property type="molecule type" value="Genomic_DNA"/>
</dbReference>
<dbReference type="Gene3D" id="2.40.50.140">
    <property type="entry name" value="Nucleic acid-binding proteins"/>
    <property type="match status" value="1"/>
</dbReference>
<dbReference type="GO" id="GO:0005634">
    <property type="term" value="C:nucleus"/>
    <property type="evidence" value="ECO:0007669"/>
    <property type="project" value="InterPro"/>
</dbReference>
<feature type="domain" description="Replication factor-A protein 1 N-terminal" evidence="1">
    <location>
        <begin position="17"/>
        <end position="71"/>
    </location>
</feature>
<evidence type="ECO:0000313" key="3">
    <source>
        <dbReference type="Proteomes" id="UP001370490"/>
    </source>
</evidence>